<organism evidence="16 17">
    <name type="scientific">Methylophaga frappieri (strain ATCC BAA-2434 / DSM 25690 / JAM7)</name>
    <dbReference type="NCBI Taxonomy" id="754477"/>
    <lineage>
        <taxon>Bacteria</taxon>
        <taxon>Pseudomonadati</taxon>
        <taxon>Pseudomonadota</taxon>
        <taxon>Gammaproteobacteria</taxon>
        <taxon>Thiotrichales</taxon>
        <taxon>Piscirickettsiaceae</taxon>
        <taxon>Methylophaga</taxon>
    </lineage>
</organism>
<comment type="cofactor">
    <cofactor evidence="12">
        <name>Mg(2+)</name>
        <dbReference type="ChEBI" id="CHEBI:18420"/>
    </cofactor>
    <text evidence="12">Binds 2 magnesium ions per subunit.</text>
</comment>
<dbReference type="SUPFAM" id="SSF56655">
    <property type="entry name" value="Carbohydrate phosphatase"/>
    <property type="match status" value="1"/>
</dbReference>
<dbReference type="GO" id="GO:0030388">
    <property type="term" value="P:fructose 1,6-bisphosphate metabolic process"/>
    <property type="evidence" value="ECO:0007669"/>
    <property type="project" value="TreeGrafter"/>
</dbReference>
<dbReference type="Pfam" id="PF00316">
    <property type="entry name" value="FBPase"/>
    <property type="match status" value="1"/>
</dbReference>
<dbReference type="NCBIfam" id="NF006778">
    <property type="entry name" value="PRK09293.1-1"/>
    <property type="match status" value="1"/>
</dbReference>
<dbReference type="HAMAP" id="MF_01855">
    <property type="entry name" value="FBPase_class1"/>
    <property type="match status" value="1"/>
</dbReference>
<dbReference type="Gene3D" id="3.30.540.10">
    <property type="entry name" value="Fructose-1,6-Bisphosphatase, subunit A, domain 1"/>
    <property type="match status" value="1"/>
</dbReference>
<dbReference type="PANTHER" id="PTHR11556">
    <property type="entry name" value="FRUCTOSE-1,6-BISPHOSPHATASE-RELATED"/>
    <property type="match status" value="1"/>
</dbReference>
<evidence type="ECO:0000313" key="16">
    <source>
        <dbReference type="EMBL" id="AFJ03101.1"/>
    </source>
</evidence>
<evidence type="ECO:0000256" key="8">
    <source>
        <dbReference type="ARBA" id="ARBA00022842"/>
    </source>
</evidence>
<feature type="binding site" evidence="12">
    <location>
        <position position="117"/>
    </location>
    <ligand>
        <name>Mg(2+)</name>
        <dbReference type="ChEBI" id="CHEBI:18420"/>
        <label>1</label>
    </ligand>
</feature>
<dbReference type="GO" id="GO:0042132">
    <property type="term" value="F:fructose 1,6-bisphosphate 1-phosphatase activity"/>
    <property type="evidence" value="ECO:0007669"/>
    <property type="project" value="UniProtKB-UniRule"/>
</dbReference>
<dbReference type="InterPro" id="IPR033391">
    <property type="entry name" value="FBPase_N"/>
</dbReference>
<keyword evidence="8 12" id="KW-0460">Magnesium</keyword>
<comment type="pathway">
    <text evidence="2">Carbohydrate biosynthesis; Calvin cycle.</text>
</comment>
<dbReference type="PIRSF" id="PIRSF500210">
    <property type="entry name" value="FBPtase"/>
    <property type="match status" value="1"/>
</dbReference>
<dbReference type="NCBIfam" id="NF006779">
    <property type="entry name" value="PRK09293.1-3"/>
    <property type="match status" value="1"/>
</dbReference>
<dbReference type="FunFam" id="3.40.190.80:FF:000011">
    <property type="entry name" value="Fructose-1,6-bisphosphatase class 1"/>
    <property type="match status" value="1"/>
</dbReference>
<feature type="binding site" evidence="12">
    <location>
        <position position="115"/>
    </location>
    <ligand>
        <name>Mg(2+)</name>
        <dbReference type="ChEBI" id="CHEBI:18420"/>
        <label>1</label>
    </ligand>
</feature>
<evidence type="ECO:0000256" key="12">
    <source>
        <dbReference type="HAMAP-Rule" id="MF_01855"/>
    </source>
</evidence>
<evidence type="ECO:0000256" key="10">
    <source>
        <dbReference type="ARBA" id="ARBA00072069"/>
    </source>
</evidence>
<comment type="similarity">
    <text evidence="3 12 13">Belongs to the FBPase class 1 family.</text>
</comment>
<dbReference type="UniPathway" id="UPA00138"/>
<evidence type="ECO:0000259" key="15">
    <source>
        <dbReference type="Pfam" id="PF18913"/>
    </source>
</evidence>
<sequence length="337" mass="37032">MSTIGKTLNQFIIESQRAFPDASGDLSGLLNDIGVACKQIAHLVTRSGISGLGGYAETHNVQGEPQKQLDILSHDIFVQQLGWTGHLAAMISEEIEDVISIPTRYPRGQYLLAFDPLDGSSNLDVNVSVGSIFSILRCPDSTTQPGMKAFLQPGTAQVCAGFTVYGPATVLVLTLGNGVHGFTLDRDVGEFILTHPNLRIPQQTAEFAINMSNQRHWDSPVEKYIGECLAGADGVREKNFNLRWVASMVAEVYRILMRGGVFLYPIDERIRQQGGRLRLLYEANPMSFIVEQAGGLSSTGEQRILELMPTELHQRVPVILGSSAEVARLIRYHQKPE</sequence>
<keyword evidence="9 12" id="KW-0119">Carbohydrate metabolism</keyword>
<dbReference type="Proteomes" id="UP000009145">
    <property type="component" value="Chromosome"/>
</dbReference>
<evidence type="ECO:0000313" key="17">
    <source>
        <dbReference type="Proteomes" id="UP000009145"/>
    </source>
</evidence>
<proteinExistence type="inferred from homology"/>
<dbReference type="Pfam" id="PF18913">
    <property type="entry name" value="FBPase_C"/>
    <property type="match status" value="1"/>
</dbReference>
<feature type="binding site" evidence="12">
    <location>
        <position position="210"/>
    </location>
    <ligand>
        <name>substrate</name>
    </ligand>
</feature>
<protein>
    <recommendedName>
        <fullName evidence="10 12">Fructose-1,6-bisphosphatase class 1</fullName>
        <shortName evidence="12">FBPase class 1</shortName>
        <ecNumber evidence="4 12">3.1.3.11</ecNumber>
    </recommendedName>
    <alternativeName>
        <fullName evidence="11 12">D-fructose-1,6-bisphosphate 1-phosphohydrolase class 1</fullName>
    </alternativeName>
</protein>
<dbReference type="GO" id="GO:0005829">
    <property type="term" value="C:cytosol"/>
    <property type="evidence" value="ECO:0007669"/>
    <property type="project" value="TreeGrafter"/>
</dbReference>
<dbReference type="GO" id="GO:0005986">
    <property type="term" value="P:sucrose biosynthetic process"/>
    <property type="evidence" value="ECO:0007669"/>
    <property type="project" value="TreeGrafter"/>
</dbReference>
<dbReference type="GO" id="GO:0006094">
    <property type="term" value="P:gluconeogenesis"/>
    <property type="evidence" value="ECO:0007669"/>
    <property type="project" value="UniProtKB-UniRule"/>
</dbReference>
<feature type="domain" description="Fructose-1-6-bisphosphatase class I N-terminal" evidence="14">
    <location>
        <begin position="6"/>
        <end position="196"/>
    </location>
</feature>
<evidence type="ECO:0000256" key="5">
    <source>
        <dbReference type="ARBA" id="ARBA00022490"/>
    </source>
</evidence>
<comment type="pathway">
    <text evidence="12">Carbohydrate biosynthesis; gluconeogenesis.</text>
</comment>
<evidence type="ECO:0000256" key="13">
    <source>
        <dbReference type="RuleBase" id="RU000508"/>
    </source>
</evidence>
<dbReference type="EC" id="3.1.3.11" evidence="4 12"/>
<dbReference type="OrthoDB" id="9806756at2"/>
<dbReference type="GO" id="GO:0000287">
    <property type="term" value="F:magnesium ion binding"/>
    <property type="evidence" value="ECO:0007669"/>
    <property type="project" value="UniProtKB-UniRule"/>
</dbReference>
<keyword evidence="7 12" id="KW-0378">Hydrolase</keyword>
<reference evidence="16 17" key="1">
    <citation type="journal article" date="2012" name="J. Bacteriol.">
        <title>Complete genome sequences of Methylophaga sp. strain JAM1 and Methylophaga sp. strain JAM7.</title>
        <authorList>
            <person name="Villeneuve C."/>
            <person name="Martineau C."/>
            <person name="Mauffrey F."/>
            <person name="Villemur R."/>
        </authorList>
    </citation>
    <scope>NUCLEOTIDE SEQUENCE [LARGE SCALE GENOMIC DNA]</scope>
    <source>
        <strain evidence="16 17">JAM7</strain>
    </source>
</reference>
<dbReference type="PATRIC" id="fig|754477.3.peg.1930"/>
<accession>I1YJK8</accession>
<dbReference type="GO" id="GO:0006000">
    <property type="term" value="P:fructose metabolic process"/>
    <property type="evidence" value="ECO:0007669"/>
    <property type="project" value="TreeGrafter"/>
</dbReference>
<comment type="catalytic activity">
    <reaction evidence="1 12">
        <text>beta-D-fructose 1,6-bisphosphate + H2O = beta-D-fructose 6-phosphate + phosphate</text>
        <dbReference type="Rhea" id="RHEA:11064"/>
        <dbReference type="ChEBI" id="CHEBI:15377"/>
        <dbReference type="ChEBI" id="CHEBI:32966"/>
        <dbReference type="ChEBI" id="CHEBI:43474"/>
        <dbReference type="ChEBI" id="CHEBI:57634"/>
        <dbReference type="EC" id="3.1.3.11"/>
    </reaction>
</comment>
<dbReference type="PANTHER" id="PTHR11556:SF35">
    <property type="entry name" value="SEDOHEPTULOSE-1,7-BISPHOSPHATASE, CHLOROPLASTIC"/>
    <property type="match status" value="1"/>
</dbReference>
<dbReference type="KEGG" id="mec:Q7C_1961"/>
<evidence type="ECO:0000256" key="3">
    <source>
        <dbReference type="ARBA" id="ARBA00010941"/>
    </source>
</evidence>
<dbReference type="HOGENOM" id="CLU_039977_0_0_6"/>
<dbReference type="Gene3D" id="3.40.190.80">
    <property type="match status" value="1"/>
</dbReference>
<dbReference type="PROSITE" id="PS00124">
    <property type="entry name" value="FBPASE"/>
    <property type="match status" value="1"/>
</dbReference>
<feature type="binding site" evidence="12">
    <location>
        <position position="115"/>
    </location>
    <ligand>
        <name>Mg(2+)</name>
        <dbReference type="ChEBI" id="CHEBI:18420"/>
        <label>2</label>
    </ligand>
</feature>
<evidence type="ECO:0000256" key="2">
    <source>
        <dbReference type="ARBA" id="ARBA00005215"/>
    </source>
</evidence>
<feature type="binding site" evidence="12">
    <location>
        <begin position="118"/>
        <end position="121"/>
    </location>
    <ligand>
        <name>substrate</name>
    </ligand>
</feature>
<evidence type="ECO:0000256" key="11">
    <source>
        <dbReference type="ARBA" id="ARBA00081210"/>
    </source>
</evidence>
<dbReference type="InterPro" id="IPR020548">
    <property type="entry name" value="Fructose_bisphosphatase_AS"/>
</dbReference>
<dbReference type="InterPro" id="IPR028343">
    <property type="entry name" value="FBPtase"/>
</dbReference>
<gene>
    <name evidence="12" type="primary">fbp</name>
    <name evidence="16" type="ordered locus">Q7C_1961</name>
</gene>
<dbReference type="InterPro" id="IPR044015">
    <property type="entry name" value="FBPase_C_dom"/>
</dbReference>
<dbReference type="STRING" id="754477.Q7C_1961"/>
<feature type="binding site" evidence="12">
    <location>
        <position position="118"/>
    </location>
    <ligand>
        <name>Mg(2+)</name>
        <dbReference type="ChEBI" id="CHEBI:18420"/>
        <label>2</label>
    </ligand>
</feature>
<dbReference type="CDD" id="cd00354">
    <property type="entry name" value="FBPase"/>
    <property type="match status" value="1"/>
</dbReference>
<evidence type="ECO:0000256" key="7">
    <source>
        <dbReference type="ARBA" id="ARBA00022801"/>
    </source>
</evidence>
<dbReference type="AlphaFoldDB" id="I1YJK8"/>
<dbReference type="EMBL" id="CP003380">
    <property type="protein sequence ID" value="AFJ03101.1"/>
    <property type="molecule type" value="Genomic_DNA"/>
</dbReference>
<feature type="binding site" evidence="12">
    <location>
        <position position="282"/>
    </location>
    <ligand>
        <name>Mg(2+)</name>
        <dbReference type="ChEBI" id="CHEBI:18420"/>
        <label>2</label>
    </ligand>
</feature>
<keyword evidence="6 12" id="KW-0479">Metal-binding</keyword>
<evidence type="ECO:0000259" key="14">
    <source>
        <dbReference type="Pfam" id="PF00316"/>
    </source>
</evidence>
<evidence type="ECO:0000256" key="1">
    <source>
        <dbReference type="ARBA" id="ARBA00001273"/>
    </source>
</evidence>
<evidence type="ECO:0000256" key="9">
    <source>
        <dbReference type="ARBA" id="ARBA00023277"/>
    </source>
</evidence>
<keyword evidence="5 12" id="KW-0963">Cytoplasm</keyword>
<evidence type="ECO:0000256" key="6">
    <source>
        <dbReference type="ARBA" id="ARBA00022723"/>
    </source>
</evidence>
<dbReference type="NCBIfam" id="NF006780">
    <property type="entry name" value="PRK09293.1-4"/>
    <property type="match status" value="1"/>
</dbReference>
<dbReference type="PIRSF" id="PIRSF000904">
    <property type="entry name" value="FBPtase_SBPase"/>
    <property type="match status" value="1"/>
</dbReference>
<dbReference type="eggNOG" id="COG0158">
    <property type="taxonomic scope" value="Bacteria"/>
</dbReference>
<comment type="subunit">
    <text evidence="12">Homotetramer.</text>
</comment>
<dbReference type="PRINTS" id="PR00115">
    <property type="entry name" value="F16BPHPHTASE"/>
</dbReference>
<comment type="subcellular location">
    <subcellularLocation>
        <location evidence="12">Cytoplasm</location>
    </subcellularLocation>
</comment>
<comment type="caution">
    <text evidence="12">Lacks conserved residue(s) required for the propagation of feature annotation.</text>
</comment>
<feature type="binding site" evidence="12">
    <location>
        <position position="93"/>
    </location>
    <ligand>
        <name>Mg(2+)</name>
        <dbReference type="ChEBI" id="CHEBI:18420"/>
        <label>1</label>
    </ligand>
</feature>
<evidence type="ECO:0000256" key="4">
    <source>
        <dbReference type="ARBA" id="ARBA00013093"/>
    </source>
</evidence>
<keyword evidence="17" id="KW-1185">Reference proteome</keyword>
<feature type="domain" description="Fructose-1-6-bisphosphatase class 1 C-terminal" evidence="15">
    <location>
        <begin position="200"/>
        <end position="333"/>
    </location>
</feature>
<dbReference type="GO" id="GO:0006002">
    <property type="term" value="P:fructose 6-phosphate metabolic process"/>
    <property type="evidence" value="ECO:0007669"/>
    <property type="project" value="TreeGrafter"/>
</dbReference>
<dbReference type="InterPro" id="IPR000146">
    <property type="entry name" value="FBPase_class-1"/>
</dbReference>
<name>I1YJK8_METFJ</name>
<dbReference type="FunFam" id="3.30.540.10:FF:000002">
    <property type="entry name" value="Fructose-1,6-bisphosphatase class 1"/>
    <property type="match status" value="1"/>
</dbReference>
<dbReference type="RefSeq" id="WP_014704520.1">
    <property type="nucleotide sequence ID" value="NC_017856.1"/>
</dbReference>